<dbReference type="Proteomes" id="UP000037507">
    <property type="component" value="Unassembled WGS sequence"/>
</dbReference>
<dbReference type="RefSeq" id="WP_053169276.1">
    <property type="nucleotide sequence ID" value="NZ_LFYT02000020.1"/>
</dbReference>
<dbReference type="Pfam" id="PF02738">
    <property type="entry name" value="MoCoBD_1"/>
    <property type="match status" value="1"/>
</dbReference>
<dbReference type="InterPro" id="IPR008274">
    <property type="entry name" value="AldOxase/xan_DH_MoCoBD1"/>
</dbReference>
<evidence type="ECO:0000313" key="2">
    <source>
        <dbReference type="EMBL" id="PVE42037.1"/>
    </source>
</evidence>
<dbReference type="InterPro" id="IPR046867">
    <property type="entry name" value="AldOxase/xan_DH_MoCoBD2"/>
</dbReference>
<gene>
    <name evidence="2" type="ORF">H663_014215</name>
</gene>
<proteinExistence type="predicted"/>
<dbReference type="Gene3D" id="3.90.1170.50">
    <property type="entry name" value="Aldehyde oxidase/xanthine dehydrogenase, a/b hammerhead"/>
    <property type="match status" value="1"/>
</dbReference>
<name>A0A2T7UBH4_9BURK</name>
<dbReference type="Gene3D" id="3.30.365.10">
    <property type="entry name" value="Aldehyde oxidase/xanthine dehydrogenase, molybdopterin binding domain"/>
    <property type="match status" value="4"/>
</dbReference>
<dbReference type="InterPro" id="IPR037165">
    <property type="entry name" value="AldOxase/xan_DH_Mopterin-bd_sf"/>
</dbReference>
<organism evidence="2 3">
    <name type="scientific">Limnohabitans planktonicus II-D5</name>
    <dbReference type="NCBI Taxonomy" id="1293045"/>
    <lineage>
        <taxon>Bacteria</taxon>
        <taxon>Pseudomonadati</taxon>
        <taxon>Pseudomonadota</taxon>
        <taxon>Betaproteobacteria</taxon>
        <taxon>Burkholderiales</taxon>
        <taxon>Comamonadaceae</taxon>
        <taxon>Limnohabitans</taxon>
    </lineage>
</organism>
<evidence type="ECO:0000259" key="1">
    <source>
        <dbReference type="SMART" id="SM01008"/>
    </source>
</evidence>
<reference evidence="2" key="1">
    <citation type="submission" date="2017-04" db="EMBL/GenBank/DDBJ databases">
        <title>Unexpected and diverse lifestyles within the genus Limnohabitans.</title>
        <authorList>
            <person name="Kasalicky V."/>
            <person name="Mehrshad M."/>
            <person name="Andrei S.-A."/>
            <person name="Salcher M."/>
            <person name="Kratochvilova H."/>
            <person name="Simek K."/>
            <person name="Ghai R."/>
        </authorList>
    </citation>
    <scope>NUCLEOTIDE SEQUENCE [LARGE SCALE GENOMIC DNA]</scope>
    <source>
        <strain evidence="2">II-D5</strain>
    </source>
</reference>
<dbReference type="InterPro" id="IPR012368">
    <property type="entry name" value="OxRdtase_Mopterin-bd_su_IorB"/>
</dbReference>
<dbReference type="AlphaFoldDB" id="A0A2T7UBH4"/>
<dbReference type="Pfam" id="PF20256">
    <property type="entry name" value="MoCoBD_2"/>
    <property type="match status" value="2"/>
</dbReference>
<comment type="caution">
    <text evidence="2">The sequence shown here is derived from an EMBL/GenBank/DDBJ whole genome shotgun (WGS) entry which is preliminary data.</text>
</comment>
<dbReference type="InterPro" id="IPR000674">
    <property type="entry name" value="Ald_Oxase/Xan_DH_a/b"/>
</dbReference>
<dbReference type="InterPro" id="IPR006311">
    <property type="entry name" value="TAT_signal"/>
</dbReference>
<feature type="domain" description="Aldehyde oxidase/xanthine dehydrogenase a/b hammerhead" evidence="1">
    <location>
        <begin position="217"/>
        <end position="295"/>
    </location>
</feature>
<dbReference type="OrthoDB" id="9767994at2"/>
<dbReference type="SUPFAM" id="SSF56003">
    <property type="entry name" value="Molybdenum cofactor-binding domain"/>
    <property type="match status" value="2"/>
</dbReference>
<dbReference type="PIRSF" id="PIRSF036389">
    <property type="entry name" value="IOR_B"/>
    <property type="match status" value="1"/>
</dbReference>
<dbReference type="SMART" id="SM01008">
    <property type="entry name" value="Ald_Xan_dh_C"/>
    <property type="match status" value="1"/>
</dbReference>
<dbReference type="PANTHER" id="PTHR47495">
    <property type="entry name" value="ALDEHYDE DEHYDROGENASE"/>
    <property type="match status" value="1"/>
</dbReference>
<dbReference type="InterPro" id="IPR052516">
    <property type="entry name" value="N-heterocyclic_Hydroxylase"/>
</dbReference>
<keyword evidence="3" id="KW-1185">Reference proteome</keyword>
<protein>
    <recommendedName>
        <fullName evidence="1">Aldehyde oxidase/xanthine dehydrogenase a/b hammerhead domain-containing protein</fullName>
    </recommendedName>
</protein>
<dbReference type="STRING" id="1293045.H663_02000"/>
<evidence type="ECO:0000313" key="3">
    <source>
        <dbReference type="Proteomes" id="UP000037507"/>
    </source>
</evidence>
<accession>A0A2T7UBH4</accession>
<dbReference type="PROSITE" id="PS51318">
    <property type="entry name" value="TAT"/>
    <property type="match status" value="1"/>
</dbReference>
<dbReference type="EMBL" id="LFYT02000020">
    <property type="protein sequence ID" value="PVE42037.1"/>
    <property type="molecule type" value="Genomic_DNA"/>
</dbReference>
<dbReference type="GO" id="GO:0016491">
    <property type="term" value="F:oxidoreductase activity"/>
    <property type="evidence" value="ECO:0007669"/>
    <property type="project" value="InterPro"/>
</dbReference>
<sequence>MKTMNTPLTPSVSRRSFILGSGGLALGLSFGLTQTELALAQAPGAAGMAPNSWINIGLDGVVTLMSPASEMGQGTMTAMPMLLAEEMDLDWSQVRVLQSPSDPKRFGNPRFGGGMTTGASRTVQGYYEPLRLAGAQARLVMVNAAAQAMGVPAGELRTEASRVIHSSGRAMTYADIAKVAKPPAELPKVDKSMLKPMAQFRLIGKDIPRVDVPAKSSGQALYGIDQRLPGMLWASVLRAPVQGEVPESVDDSAARAVAGVKNVVRLPYGVAVVADSFFTAKTARDQLKVVWSRNSKARVQYTDQMRVEYTKRAEDLTDKGVAFIAHGDAAAKLAGASKTFSASYISEMVSHICLEPMNCTARVDGDKIEVWAPAQSASFVTGTVAGAGGFKPENITVNITLLGGGFGRRVEADYSADAALVAKAMPGTPIQVIWTREDDMVHDKYRPMTGQHLVAGVDAQGKIVGLLHRVVSEGIYSRVVPPAFKAAGGKDAPVMEGVEITYDIPDHSAQFMIEERGIQAGFWRAVGPGYTKFAIETLIDEVARGVKADPMAYRMDLLKKHPRGQAVLKAVGDMSQWGKAKLPKGHALGLAYSDAWNTYCGMVVQVSIVKGRPKVHKVWAAVDCGHALQPQNIQAQIEGSVIFGLSAALHERMDFRAGEPLQTNLNTYQVLRANETPEVFVKVMPTDNHPGGIGEVGLPPLAPAIANAIASINGKRLRALPLPMV</sequence>
<dbReference type="PANTHER" id="PTHR47495:SF2">
    <property type="entry name" value="ALDEHYDE DEHYDROGENASE"/>
    <property type="match status" value="1"/>
</dbReference>